<feature type="compositionally biased region" description="Gly residues" evidence="17">
    <location>
        <begin position="1905"/>
        <end position="1928"/>
    </location>
</feature>
<dbReference type="GO" id="GO:0003779">
    <property type="term" value="F:actin binding"/>
    <property type="evidence" value="ECO:0007669"/>
    <property type="project" value="UniProtKB-KW"/>
</dbReference>
<feature type="transmembrane region" description="Helical" evidence="18">
    <location>
        <begin position="1646"/>
        <end position="1669"/>
    </location>
</feature>
<dbReference type="InterPro" id="IPR004835">
    <property type="entry name" value="Chitin_synth"/>
</dbReference>
<dbReference type="GO" id="GO:0005524">
    <property type="term" value="F:ATP binding"/>
    <property type="evidence" value="ECO:0007669"/>
    <property type="project" value="UniProtKB-UniRule"/>
</dbReference>
<gene>
    <name evidence="22" type="ORF">JR316_005240</name>
</gene>
<feature type="domain" description="Myosin motor" evidence="20">
    <location>
        <begin position="18"/>
        <end position="793"/>
    </location>
</feature>
<evidence type="ECO:0000256" key="8">
    <source>
        <dbReference type="ARBA" id="ARBA00022840"/>
    </source>
</evidence>
<dbReference type="Gene3D" id="1.20.58.530">
    <property type="match status" value="1"/>
</dbReference>
<dbReference type="InterPro" id="IPR036037">
    <property type="entry name" value="MYSc_Myo17"/>
</dbReference>
<accession>A0A8H7XZX6</accession>
<dbReference type="InterPro" id="IPR029044">
    <property type="entry name" value="Nucleotide-diphossugar_trans"/>
</dbReference>
<dbReference type="OrthoDB" id="370884at2759"/>
<dbReference type="PANTHER" id="PTHR22914">
    <property type="entry name" value="CHITIN SYNTHASE"/>
    <property type="match status" value="1"/>
</dbReference>
<comment type="catalytic activity">
    <reaction evidence="15">
        <text>[(1-&gt;4)-N-acetyl-beta-D-glucosaminyl](n) + UDP-N-acetyl-alpha-D-glucosamine = [(1-&gt;4)-N-acetyl-beta-D-glucosaminyl](n+1) + UDP + H(+)</text>
        <dbReference type="Rhea" id="RHEA:16637"/>
        <dbReference type="Rhea" id="RHEA-COMP:9593"/>
        <dbReference type="Rhea" id="RHEA-COMP:9595"/>
        <dbReference type="ChEBI" id="CHEBI:15378"/>
        <dbReference type="ChEBI" id="CHEBI:17029"/>
        <dbReference type="ChEBI" id="CHEBI:57705"/>
        <dbReference type="ChEBI" id="CHEBI:58223"/>
        <dbReference type="EC" id="2.4.1.16"/>
    </reaction>
</comment>
<dbReference type="Pfam" id="PF03142">
    <property type="entry name" value="Chitin_synth_2"/>
    <property type="match status" value="2"/>
</dbReference>
<dbReference type="GO" id="GO:0005886">
    <property type="term" value="C:plasma membrane"/>
    <property type="evidence" value="ECO:0007669"/>
    <property type="project" value="UniProtKB-SubCell"/>
</dbReference>
<evidence type="ECO:0000256" key="10">
    <source>
        <dbReference type="ARBA" id="ARBA00023123"/>
    </source>
</evidence>
<dbReference type="InterPro" id="IPR036961">
    <property type="entry name" value="Kinesin_motor_dom_sf"/>
</dbReference>
<dbReference type="PANTHER" id="PTHR22914:SF13">
    <property type="entry name" value="CHITIN SYNTHASE"/>
    <property type="match status" value="1"/>
</dbReference>
<feature type="domain" description="Cytochrome b5 heme-binding" evidence="19">
    <location>
        <begin position="1010"/>
        <end position="1073"/>
    </location>
</feature>
<feature type="transmembrane region" description="Helical" evidence="18">
    <location>
        <begin position="1619"/>
        <end position="1639"/>
    </location>
</feature>
<dbReference type="Gene3D" id="1.20.120.720">
    <property type="entry name" value="Myosin VI head, motor domain, U50 subdomain"/>
    <property type="match status" value="1"/>
</dbReference>
<dbReference type="Pfam" id="PF00173">
    <property type="entry name" value="Cyt-b5"/>
    <property type="match status" value="1"/>
</dbReference>
<evidence type="ECO:0000256" key="13">
    <source>
        <dbReference type="ARBA" id="ARBA00023180"/>
    </source>
</evidence>
<dbReference type="InterPro" id="IPR014876">
    <property type="entry name" value="DEK_C"/>
</dbReference>
<evidence type="ECO:0000256" key="17">
    <source>
        <dbReference type="SAM" id="MobiDB-lite"/>
    </source>
</evidence>
<comment type="caution">
    <text evidence="22">The sequence shown here is derived from an EMBL/GenBank/DDBJ whole genome shotgun (WGS) entry which is preliminary data.</text>
</comment>
<dbReference type="SMART" id="SM00242">
    <property type="entry name" value="MYSc"/>
    <property type="match status" value="1"/>
</dbReference>
<evidence type="ECO:0000256" key="5">
    <source>
        <dbReference type="ARBA" id="ARBA00022679"/>
    </source>
</evidence>
<evidence type="ECO:0000256" key="7">
    <source>
        <dbReference type="ARBA" id="ARBA00022741"/>
    </source>
</evidence>
<proteinExistence type="inferred from homology"/>
<feature type="binding site" evidence="16">
    <location>
        <begin position="125"/>
        <end position="132"/>
    </location>
    <ligand>
        <name>ATP</name>
        <dbReference type="ChEBI" id="CHEBI:30616"/>
    </ligand>
</feature>
<dbReference type="EC" id="2.4.1.16" evidence="2"/>
<feature type="compositionally biased region" description="Basic and acidic residues" evidence="17">
    <location>
        <begin position="1720"/>
        <end position="1733"/>
    </location>
</feature>
<comment type="similarity">
    <text evidence="16">Belongs to the TRAFAC class myosin-kinesin ATPase superfamily. Myosin family.</text>
</comment>
<feature type="region of interest" description="Actin-binding" evidence="16">
    <location>
        <begin position="676"/>
        <end position="698"/>
    </location>
</feature>
<dbReference type="PRINTS" id="PR00193">
    <property type="entry name" value="MYOSINHEAVY"/>
</dbReference>
<keyword evidence="8 16" id="KW-0067">ATP-binding</keyword>
<evidence type="ECO:0000256" key="18">
    <source>
        <dbReference type="SAM" id="Phobius"/>
    </source>
</evidence>
<dbReference type="EMBL" id="JAFIQS010000005">
    <property type="protein sequence ID" value="KAG5168688.1"/>
    <property type="molecule type" value="Genomic_DNA"/>
</dbReference>
<keyword evidence="7 16" id="KW-0547">Nucleotide-binding</keyword>
<protein>
    <recommendedName>
        <fullName evidence="2">chitin synthase</fullName>
        <ecNumber evidence="2">2.4.1.16</ecNumber>
    </recommendedName>
</protein>
<feature type="region of interest" description="Disordered" evidence="17">
    <location>
        <begin position="1720"/>
        <end position="1766"/>
    </location>
</feature>
<comment type="subcellular location">
    <subcellularLocation>
        <location evidence="1">Cell membrane</location>
        <topology evidence="1">Multi-pass membrane protein</topology>
    </subcellularLocation>
</comment>
<keyword evidence="5" id="KW-0808">Transferase</keyword>
<keyword evidence="12 16" id="KW-0505">Motor protein</keyword>
<evidence type="ECO:0000256" key="12">
    <source>
        <dbReference type="ARBA" id="ARBA00023175"/>
    </source>
</evidence>
<organism evidence="22">
    <name type="scientific">Psilocybe cubensis</name>
    <name type="common">Psychedelic mushroom</name>
    <name type="synonym">Stropharia cubensis</name>
    <dbReference type="NCBI Taxonomy" id="181762"/>
    <lineage>
        <taxon>Eukaryota</taxon>
        <taxon>Fungi</taxon>
        <taxon>Dikarya</taxon>
        <taxon>Basidiomycota</taxon>
        <taxon>Agaricomycotina</taxon>
        <taxon>Agaricomycetes</taxon>
        <taxon>Agaricomycetidae</taxon>
        <taxon>Agaricales</taxon>
        <taxon>Agaricineae</taxon>
        <taxon>Strophariaceae</taxon>
        <taxon>Psilocybe</taxon>
    </lineage>
</organism>
<evidence type="ECO:0000256" key="9">
    <source>
        <dbReference type="ARBA" id="ARBA00022989"/>
    </source>
</evidence>
<dbReference type="GO" id="GO:0003774">
    <property type="term" value="F:cytoskeletal motor activity"/>
    <property type="evidence" value="ECO:0007669"/>
    <property type="project" value="UniProtKB-UniRule"/>
</dbReference>
<dbReference type="Gene3D" id="3.10.120.10">
    <property type="entry name" value="Cytochrome b5-like heme/steroid binding domain"/>
    <property type="match status" value="1"/>
</dbReference>
<feature type="transmembrane region" description="Helical" evidence="18">
    <location>
        <begin position="983"/>
        <end position="999"/>
    </location>
</feature>
<dbReference type="GO" id="GO:0030428">
    <property type="term" value="C:cell septum"/>
    <property type="evidence" value="ECO:0007669"/>
    <property type="project" value="TreeGrafter"/>
</dbReference>
<evidence type="ECO:0000259" key="20">
    <source>
        <dbReference type="PROSITE" id="PS51456"/>
    </source>
</evidence>
<feature type="compositionally biased region" description="Low complexity" evidence="17">
    <location>
        <begin position="1752"/>
        <end position="1763"/>
    </location>
</feature>
<dbReference type="GO" id="GO:0004100">
    <property type="term" value="F:chitin synthase activity"/>
    <property type="evidence" value="ECO:0007669"/>
    <property type="project" value="UniProtKB-EC"/>
</dbReference>
<evidence type="ECO:0000259" key="21">
    <source>
        <dbReference type="PROSITE" id="PS51998"/>
    </source>
</evidence>
<evidence type="ECO:0000256" key="15">
    <source>
        <dbReference type="ARBA" id="ARBA00048014"/>
    </source>
</evidence>
<dbReference type="CDD" id="cd14879">
    <property type="entry name" value="MYSc_Myo17"/>
    <property type="match status" value="1"/>
</dbReference>
<keyword evidence="3" id="KW-1003">Cell membrane</keyword>
<dbReference type="Gene3D" id="3.40.850.10">
    <property type="entry name" value="Kinesin motor domain"/>
    <property type="match status" value="1"/>
</dbReference>
<evidence type="ECO:0000256" key="11">
    <source>
        <dbReference type="ARBA" id="ARBA00023136"/>
    </source>
</evidence>
<reference evidence="22" key="1">
    <citation type="submission" date="2021-02" db="EMBL/GenBank/DDBJ databases">
        <title>Psilocybe cubensis genome.</title>
        <authorList>
            <person name="Mckernan K.J."/>
            <person name="Crawford S."/>
            <person name="Trippe A."/>
            <person name="Kane L.T."/>
            <person name="Mclaughlin S."/>
        </authorList>
    </citation>
    <scope>NUCLEOTIDE SEQUENCE [LARGE SCALE GENOMIC DNA]</scope>
    <source>
        <strain evidence="22">MGC-MH-2018</strain>
    </source>
</reference>
<dbReference type="InterPro" id="IPR001609">
    <property type="entry name" value="Myosin_head_motor_dom-like"/>
</dbReference>
<dbReference type="GO" id="GO:0016459">
    <property type="term" value="C:myosin complex"/>
    <property type="evidence" value="ECO:0007669"/>
    <property type="project" value="UniProtKB-KW"/>
</dbReference>
<dbReference type="SUPFAM" id="SSF55856">
    <property type="entry name" value="Cytochrome b5-like heme/steroid binding domain"/>
    <property type="match status" value="1"/>
</dbReference>
<keyword evidence="6 18" id="KW-0812">Transmembrane</keyword>
<feature type="compositionally biased region" description="Low complexity" evidence="17">
    <location>
        <begin position="1798"/>
        <end position="1814"/>
    </location>
</feature>
<keyword evidence="14 16" id="KW-0009">Actin-binding</keyword>
<feature type="region of interest" description="Disordered" evidence="17">
    <location>
        <begin position="1905"/>
        <end position="1930"/>
    </location>
</feature>
<dbReference type="PROSITE" id="PS51998">
    <property type="entry name" value="DEK_C"/>
    <property type="match status" value="1"/>
</dbReference>
<dbReference type="SMART" id="SM01117">
    <property type="entry name" value="Cyt-b5"/>
    <property type="match status" value="1"/>
</dbReference>
<feature type="domain" description="DEK-C" evidence="21">
    <location>
        <begin position="1961"/>
        <end position="2017"/>
    </location>
</feature>
<dbReference type="Pfam" id="PF08766">
    <property type="entry name" value="DEK_C"/>
    <property type="match status" value="1"/>
</dbReference>
<feature type="transmembrane region" description="Helical" evidence="18">
    <location>
        <begin position="1250"/>
        <end position="1271"/>
    </location>
</feature>
<keyword evidence="9 18" id="KW-1133">Transmembrane helix</keyword>
<sequence length="2019" mass="221110">MASPQTTQAIASGDLVDLVSSSGKATIYPSDDTLLAVLHARFRADLPYTRIGPTALVAVNPYKSLASTSDASAQEYVERCYRDTTPVGVGVGGPRPLQPHVYEMAATVYMLMRRRGESQRVLARGITGSGKTTSLRLLTTHLLRLSTHTKKEHKLADQIKSLHIVLDAFGNAKTLMSPNASRHGRLLELHFTSTGRIASAKVLTYALDKARLVSLAHEERTYHVFYQLLAGATPAERDTYQLEDPSEYALLASSGCYRLPAGPFSDDAAGMGELRDALRVLGFKPKHTSAIFSVLVAVLLLGNLEFADGDAHDTSAHVVNAHVLEHAARLLGVPPDELGQVLTNRTSYVRKELYTVLLNAEQSARQRDGLVRDLYAILFAFIVETCNHRLAPLSTDPPPHAQIAILDQAGFQSRGPSGTSSMSLSGAQPLISAYGPNTFDEFTVNFCDELVHSYVLRHVFDDSVGANAGMVRDGVGGVLPQVDVMDNGACVEMLRGAGLGERAARKPGGMLGVLGKACAAYKSGKEKNGENRDEEMVAELAAKFSVHSSFSAGGQQERRQFGVNHYAGSASYDARGFVEKDADLLDSACVALLRGSAETFVAKLFSGPSLAAERHSKDETIVVQAQVSSRPLRAPTSLPQEPDSEQQQQHPRLDPGKTYPVTTQLNMTLSDIFNALDTLNGPSSPTPLFTITCLRPNDSLSPNSFDKRRIKAQVRALLLPDLVARRSAADLPVTYTREAFCERYVPTMRGDTGERVRQCARANGWVEERDYVLGEERVWVGYGAWKGVEDAVRAREREAEGGRGSAEDEFGGEAGYVDDNNTDYTHGTAEGGNGNGLAPPSGYFGDSADNLLVSRTGADGARYHDANAHYGEGGLRTPRTPKGYADADDAGVWGSEYENEHKGSPEILPYGSNANNGGNSGTKEMVIKDAPNAVEELPTTTSRRWWLRLVWLTTWWIPSPLLRLLGRMKRPDVRLAWREKVTIFWLIFLFNAIVIFYIVEFGRLLCPRFDKVWSIGEVNEHQGDEDFWVAIQGTVYDVSNFVHGDHSNGYFGIKSNSPDVLSQMAGQDLTYYFPPPLSLGCAGLVNNGQVALQRQNWTDFAPLAHHVSGALQTQAPDMENERWYVDTFLKVMKPMAKGPLVIESKTIRAMAADDNVAKVWGVYENQLFDLTDYVFTLSQQISAPEYAFLDSDLVNVFKQRSGQDITAPLNAVLDSFNSTYRAQHTSCLKNVFLAGEPDFRKSARCQVQNYLLIVFSVIMMASILVKFLAALQLGSRRQPELQDKFVLCQVPCYTEGEDSLRRTIDSLAALNYDDKRKLIFIICDGNIIGHGNDRTTPRIVLDILGVDAGVDPEPLLFKSVGEGSKALNYGKVYSGLYEFEGHIVPYMVVVKVGKPTERSKPGNRGKRDSQILVMHYLNRVHFDAPMSPLELEIYHQMRNVIGIDPAFYEYIFTVDADTTVTPDSLNRLVACSADDSSIIGICGETKLTNEDGSWWTMIQVYEYYISHHLSKAFESLFGSVTCLPGCFSLYRIRTADKGRPIIISNRIIEEYAEPNIFNDAFDETFSDVQDQVYAGCDGAYDGAGELEDFVFAEEEMLPATVVYLIYLVIVVALKKAALPTIALIMLAVTYGLQALIFIIKREFMLVGWMIVYLLSYPVYSFFLPVYSFWCMDEFSWGNTRVVIGEGKEKKVITNEDEKFDESMIPLKKFSEYEAEAWETATRHSDDTGYDSKARSKSHGQGQHAQRSRDASPHANANAYNSASQSGDYYRDTNVMMQMQRTGGSQLSHSNVSMHLAGQQQQQQQQQQQMQQQQQTMSQYGMPQIPPFMPFGQGPGSVAGSDYAHNAGVGVGGMGMLPPLGYQNSGTMSMYGMMPPSLNPMMTGGAMSLFGAGGAIGGGGLGGGAGGGGGGGSVSGSQSGHGHGLGGGAMPPTLPQTLNRPMSTFSMATSVNPFAGPSLNPNPSDDELFSALRNYLSTQDLMSVTKKTAREAIAAKFPKADMASRKEFLNQSIDKILSES</sequence>
<dbReference type="InterPro" id="IPR036400">
    <property type="entry name" value="Cyt_B5-like_heme/steroid_sf"/>
</dbReference>
<name>A0A8H7XZX6_PSICU</name>
<evidence type="ECO:0000256" key="14">
    <source>
        <dbReference type="ARBA" id="ARBA00023203"/>
    </source>
</evidence>
<dbReference type="GO" id="GO:0006031">
    <property type="term" value="P:chitin biosynthetic process"/>
    <property type="evidence" value="ECO:0007669"/>
    <property type="project" value="TreeGrafter"/>
</dbReference>
<dbReference type="InterPro" id="IPR027417">
    <property type="entry name" value="P-loop_NTPase"/>
</dbReference>
<dbReference type="Gene3D" id="3.90.550.10">
    <property type="entry name" value="Spore Coat Polysaccharide Biosynthesis Protein SpsA, Chain A"/>
    <property type="match status" value="1"/>
</dbReference>
<evidence type="ECO:0000256" key="16">
    <source>
        <dbReference type="PROSITE-ProRule" id="PRU00782"/>
    </source>
</evidence>
<feature type="compositionally biased region" description="Polar residues" evidence="17">
    <location>
        <begin position="1781"/>
        <end position="1792"/>
    </location>
</feature>
<evidence type="ECO:0000256" key="3">
    <source>
        <dbReference type="ARBA" id="ARBA00022475"/>
    </source>
</evidence>
<dbReference type="SUPFAM" id="SSF53448">
    <property type="entry name" value="Nucleotide-diphospho-sugar transferases"/>
    <property type="match status" value="1"/>
</dbReference>
<evidence type="ECO:0000313" key="22">
    <source>
        <dbReference type="EMBL" id="KAG5168688.1"/>
    </source>
</evidence>
<dbReference type="SUPFAM" id="SSF109715">
    <property type="entry name" value="DEK C-terminal domain"/>
    <property type="match status" value="1"/>
</dbReference>
<evidence type="ECO:0000256" key="4">
    <source>
        <dbReference type="ARBA" id="ARBA00022676"/>
    </source>
</evidence>
<evidence type="ECO:0000256" key="6">
    <source>
        <dbReference type="ARBA" id="ARBA00022692"/>
    </source>
</evidence>
<dbReference type="PROSITE" id="PS51456">
    <property type="entry name" value="MYOSIN_MOTOR"/>
    <property type="match status" value="1"/>
</dbReference>
<feature type="region of interest" description="Disordered" evidence="17">
    <location>
        <begin position="1781"/>
        <end position="1817"/>
    </location>
</feature>
<evidence type="ECO:0000256" key="1">
    <source>
        <dbReference type="ARBA" id="ARBA00004651"/>
    </source>
</evidence>
<dbReference type="Gene3D" id="1.10.10.820">
    <property type="match status" value="1"/>
</dbReference>
<keyword evidence="4" id="KW-0328">Glycosyltransferase</keyword>
<evidence type="ECO:0000259" key="19">
    <source>
        <dbReference type="PROSITE" id="PS50255"/>
    </source>
</evidence>
<dbReference type="SUPFAM" id="SSF52540">
    <property type="entry name" value="P-loop containing nucleoside triphosphate hydrolases"/>
    <property type="match status" value="1"/>
</dbReference>
<dbReference type="InterPro" id="IPR001199">
    <property type="entry name" value="Cyt_B5-like_heme/steroid-bd"/>
</dbReference>
<dbReference type="Gene3D" id="1.10.10.60">
    <property type="entry name" value="Homeodomain-like"/>
    <property type="match status" value="1"/>
</dbReference>
<dbReference type="GO" id="GO:0031505">
    <property type="term" value="P:fungal-type cell wall organization"/>
    <property type="evidence" value="ECO:0007669"/>
    <property type="project" value="TreeGrafter"/>
</dbReference>
<feature type="region of interest" description="Disordered" evidence="17">
    <location>
        <begin position="628"/>
        <end position="659"/>
    </location>
</feature>
<keyword evidence="10 16" id="KW-0518">Myosin</keyword>
<keyword evidence="11 18" id="KW-0472">Membrane</keyword>
<dbReference type="PROSITE" id="PS50255">
    <property type="entry name" value="CYTOCHROME_B5_2"/>
    <property type="match status" value="1"/>
</dbReference>
<dbReference type="Pfam" id="PF00063">
    <property type="entry name" value="Myosin_head"/>
    <property type="match status" value="1"/>
</dbReference>
<keyword evidence="13" id="KW-0325">Glycoprotein</keyword>
<evidence type="ECO:0000256" key="2">
    <source>
        <dbReference type="ARBA" id="ARBA00012543"/>
    </source>
</evidence>